<name>A0A100XYA7_9EURY</name>
<accession>A0A100XYA7</accession>
<keyword evidence="2" id="KW-1185">Reference proteome</keyword>
<dbReference type="Proteomes" id="UP000053462">
    <property type="component" value="Unassembled WGS sequence"/>
</dbReference>
<dbReference type="EMBL" id="LLYW01000018">
    <property type="protein sequence ID" value="KUH33577.1"/>
    <property type="molecule type" value="Genomic_DNA"/>
</dbReference>
<dbReference type="OrthoDB" id="98601at2157"/>
<organism evidence="1 2">
    <name type="scientific">Thermococcus celericrescens</name>
    <dbReference type="NCBI Taxonomy" id="227598"/>
    <lineage>
        <taxon>Archaea</taxon>
        <taxon>Methanobacteriati</taxon>
        <taxon>Methanobacteriota</taxon>
        <taxon>Thermococci</taxon>
        <taxon>Thermococcales</taxon>
        <taxon>Thermococcaceae</taxon>
        <taxon>Thermococcus</taxon>
    </lineage>
</organism>
<gene>
    <name evidence="1" type="ORF">APY94_05115</name>
</gene>
<sequence>MEVKSRVWHFVEYGEFPLEEIDVEEVREDALTLLGRVKVERYETSRGTVLKLLDEYGNYIGKVVGCELSSVTIGSAYQTPFGVKVTLDCGDKIVGWLYLGV</sequence>
<comment type="caution">
    <text evidence="1">The sequence shown here is derived from an EMBL/GenBank/DDBJ whole genome shotgun (WGS) entry which is preliminary data.</text>
</comment>
<dbReference type="AlphaFoldDB" id="A0A100XYA7"/>
<dbReference type="STRING" id="227598.APY94_05115"/>
<dbReference type="RefSeq" id="WP_058938607.1">
    <property type="nucleotide sequence ID" value="NZ_LLYW01000018.1"/>
</dbReference>
<evidence type="ECO:0000313" key="2">
    <source>
        <dbReference type="Proteomes" id="UP000053462"/>
    </source>
</evidence>
<evidence type="ECO:0000313" key="1">
    <source>
        <dbReference type="EMBL" id="KUH33577.1"/>
    </source>
</evidence>
<protein>
    <submittedName>
        <fullName evidence="1">Uncharacterized protein</fullName>
    </submittedName>
</protein>
<proteinExistence type="predicted"/>
<reference evidence="1 2" key="1">
    <citation type="submission" date="2015-10" db="EMBL/GenBank/DDBJ databases">
        <title>Draft genome sequence of Thermococcus celericrescens strain DSM 17994.</title>
        <authorList>
            <person name="Hong S.-J."/>
            <person name="Park C.-E."/>
            <person name="Shin J.-H."/>
        </authorList>
    </citation>
    <scope>NUCLEOTIDE SEQUENCE [LARGE SCALE GENOMIC DNA]</scope>
    <source>
        <strain evidence="1 2">DSM 17994</strain>
    </source>
</reference>